<reference evidence="1 2" key="1">
    <citation type="submission" date="2024-09" db="EMBL/GenBank/DDBJ databases">
        <authorList>
            <person name="Sun Q."/>
            <person name="Mori K."/>
        </authorList>
    </citation>
    <scope>NUCLEOTIDE SEQUENCE [LARGE SCALE GENOMIC DNA]</scope>
    <source>
        <strain evidence="1 2">CCM 8545</strain>
    </source>
</reference>
<sequence length="64" mass="6918">MDISAVDMPVESSKMQANVLAQQNQATEVRKIMTEEVIETARAVEKIPDALSTGSVGSQINTRV</sequence>
<evidence type="ECO:0000313" key="1">
    <source>
        <dbReference type="EMBL" id="MFC0179446.1"/>
    </source>
</evidence>
<gene>
    <name evidence="1" type="ORF">ACFFIT_04960</name>
</gene>
<organism evidence="1 2">
    <name type="scientific">Thorsellia kenyensis</name>
    <dbReference type="NCBI Taxonomy" id="1549888"/>
    <lineage>
        <taxon>Bacteria</taxon>
        <taxon>Pseudomonadati</taxon>
        <taxon>Pseudomonadota</taxon>
        <taxon>Gammaproteobacteria</taxon>
        <taxon>Enterobacterales</taxon>
        <taxon>Thorselliaceae</taxon>
        <taxon>Thorsellia</taxon>
    </lineage>
</organism>
<comment type="caution">
    <text evidence="1">The sequence shown here is derived from an EMBL/GenBank/DDBJ whole genome shotgun (WGS) entry which is preliminary data.</text>
</comment>
<dbReference type="RefSeq" id="WP_385876548.1">
    <property type="nucleotide sequence ID" value="NZ_JBHLXE010000048.1"/>
</dbReference>
<evidence type="ECO:0000313" key="2">
    <source>
        <dbReference type="Proteomes" id="UP001589758"/>
    </source>
</evidence>
<protein>
    <recommendedName>
        <fullName evidence="3">Motility protein</fullName>
    </recommendedName>
</protein>
<dbReference type="EMBL" id="JBHLXE010000048">
    <property type="protein sequence ID" value="MFC0179446.1"/>
    <property type="molecule type" value="Genomic_DNA"/>
</dbReference>
<dbReference type="Proteomes" id="UP001589758">
    <property type="component" value="Unassembled WGS sequence"/>
</dbReference>
<evidence type="ECO:0008006" key="3">
    <source>
        <dbReference type="Google" id="ProtNLM"/>
    </source>
</evidence>
<accession>A0ABV6CB03</accession>
<proteinExistence type="predicted"/>
<keyword evidence="2" id="KW-1185">Reference proteome</keyword>
<name>A0ABV6CB03_9GAMM</name>